<organism evidence="5 6">
    <name type="scientific">Rasamsonia emersonii (strain ATCC 16479 / CBS 393.64 / IMI 116815)</name>
    <dbReference type="NCBI Taxonomy" id="1408163"/>
    <lineage>
        <taxon>Eukaryota</taxon>
        <taxon>Fungi</taxon>
        <taxon>Dikarya</taxon>
        <taxon>Ascomycota</taxon>
        <taxon>Pezizomycotina</taxon>
        <taxon>Eurotiomycetes</taxon>
        <taxon>Eurotiomycetidae</taxon>
        <taxon>Eurotiales</taxon>
        <taxon>Trichocomaceae</taxon>
        <taxon>Rasamsonia</taxon>
    </lineage>
</organism>
<dbReference type="InterPro" id="IPR012338">
    <property type="entry name" value="Beta-lactam/transpept-like"/>
</dbReference>
<dbReference type="Proteomes" id="UP000053958">
    <property type="component" value="Unassembled WGS sequence"/>
</dbReference>
<proteinExistence type="inferred from homology"/>
<comment type="similarity">
    <text evidence="1">Belongs to the peptidase S12 family.</text>
</comment>
<feature type="chain" id="PRO_5002482012" description="Penicillin-binding protein" evidence="2">
    <location>
        <begin position="21"/>
        <end position="561"/>
    </location>
</feature>
<dbReference type="InterPro" id="IPR050491">
    <property type="entry name" value="AmpC-like"/>
</dbReference>
<evidence type="ECO:0000259" key="4">
    <source>
        <dbReference type="Pfam" id="PF11954"/>
    </source>
</evidence>
<evidence type="ECO:0000259" key="3">
    <source>
        <dbReference type="Pfam" id="PF00144"/>
    </source>
</evidence>
<feature type="domain" description="Beta-lactamase-related" evidence="3">
    <location>
        <begin position="50"/>
        <end position="367"/>
    </location>
</feature>
<dbReference type="GeneID" id="25317287"/>
<dbReference type="RefSeq" id="XP_013327646.1">
    <property type="nucleotide sequence ID" value="XM_013472192.1"/>
</dbReference>
<dbReference type="SUPFAM" id="SSF56601">
    <property type="entry name" value="beta-lactamase/transpeptidase-like"/>
    <property type="match status" value="1"/>
</dbReference>
<accession>A0A0F4YS08</accession>
<keyword evidence="2" id="KW-0732">Signal</keyword>
<dbReference type="EMBL" id="LASV01000209">
    <property type="protein sequence ID" value="KKA21034.1"/>
    <property type="molecule type" value="Genomic_DNA"/>
</dbReference>
<dbReference type="Pfam" id="PF11954">
    <property type="entry name" value="DUF3471"/>
    <property type="match status" value="1"/>
</dbReference>
<evidence type="ECO:0000313" key="6">
    <source>
        <dbReference type="Proteomes" id="UP000053958"/>
    </source>
</evidence>
<protein>
    <recommendedName>
        <fullName evidence="7">Penicillin-binding protein</fullName>
    </recommendedName>
</protein>
<gene>
    <name evidence="5" type="ORF">T310_4940</name>
</gene>
<dbReference type="InterPro" id="IPR021860">
    <property type="entry name" value="Peptidase_S12_Pab87-rel_C"/>
</dbReference>
<dbReference type="Gene3D" id="3.40.710.10">
    <property type="entry name" value="DD-peptidase/beta-lactamase superfamily"/>
    <property type="match status" value="1"/>
</dbReference>
<dbReference type="PANTHER" id="PTHR46825:SF15">
    <property type="entry name" value="BETA-LACTAMASE-RELATED DOMAIN-CONTAINING PROTEIN"/>
    <property type="match status" value="1"/>
</dbReference>
<feature type="signal peptide" evidence="2">
    <location>
        <begin position="1"/>
        <end position="20"/>
    </location>
</feature>
<dbReference type="OrthoDB" id="5946976at2759"/>
<comment type="caution">
    <text evidence="5">The sequence shown here is derived from an EMBL/GenBank/DDBJ whole genome shotgun (WGS) entry which is preliminary data.</text>
</comment>
<evidence type="ECO:0008006" key="7">
    <source>
        <dbReference type="Google" id="ProtNLM"/>
    </source>
</evidence>
<feature type="domain" description="Peptidase S12 Pab87-related C-terminal" evidence="4">
    <location>
        <begin position="419"/>
        <end position="535"/>
    </location>
</feature>
<sequence length="561" mass="63027">MMVSALLLASLVWVAGTCSASKQFPLGGNSPSSPFDKVFDEKVVWAQKHFRIPGVSIAVVHGNETFFKGYGVSDLSTGSPVTEDTHFIGGSTTKAFTAAAISLLVDDNENFPEIQWDTPIHRIIPEDFVLNDDWYTAHVTLVDALSHRSGLPRHDMTWLCSNITLRKGVRNMRHLPITAPIRTVWQYSNLMYMSVAHIIETVTGQWLGDFFRERIWEPLGMTDTYLSVDDALAAGAEISRGYYVNLTGDLEDLSWVPLDHVRGAGHIVSSARDYAKWASAMIHRAPPVSPEAHAALVSAHSIMVPTVMEPESAPQTYGLGWMIHNYCGEVIIEHGGAEPGFGTLVLYLPKREWGLTIFTNNMIGGSAAVWFLAYHLIDELLGTPEEERFDWVARSDKNIHEITTITDEKAQKTYPSLPDPPHRTSLPLSAYEGIYVHPAYPTLNISRECRKISLFPRSYQSSQGKEISLWDRQALCATIPGAISDGVFELRHASGDFWFFAYELWGEVELTRAEFRLGPDGTVRAIGVRFEETMTDYIWLRNDTIHKWNEIELRDLPHYPF</sequence>
<keyword evidence="6" id="KW-1185">Reference proteome</keyword>
<name>A0A0F4YS08_RASE3</name>
<dbReference type="InterPro" id="IPR001466">
    <property type="entry name" value="Beta-lactam-related"/>
</dbReference>
<evidence type="ECO:0000256" key="2">
    <source>
        <dbReference type="SAM" id="SignalP"/>
    </source>
</evidence>
<evidence type="ECO:0000256" key="1">
    <source>
        <dbReference type="ARBA" id="ARBA00038215"/>
    </source>
</evidence>
<dbReference type="PANTHER" id="PTHR46825">
    <property type="entry name" value="D-ALANYL-D-ALANINE-CARBOXYPEPTIDASE/ENDOPEPTIDASE AMPH"/>
    <property type="match status" value="1"/>
</dbReference>
<evidence type="ECO:0000313" key="5">
    <source>
        <dbReference type="EMBL" id="KKA21034.1"/>
    </source>
</evidence>
<dbReference type="AlphaFoldDB" id="A0A0F4YS08"/>
<dbReference type="Pfam" id="PF00144">
    <property type="entry name" value="Beta-lactamase"/>
    <property type="match status" value="1"/>
</dbReference>
<reference evidence="5 6" key="1">
    <citation type="submission" date="2015-04" db="EMBL/GenBank/DDBJ databases">
        <authorList>
            <person name="Heijne W.H."/>
            <person name="Fedorova N.D."/>
            <person name="Nierman W.C."/>
            <person name="Vollebregt A.W."/>
            <person name="Zhao Z."/>
            <person name="Wu L."/>
            <person name="Kumar M."/>
            <person name="Stam H."/>
            <person name="van den Berg M.A."/>
            <person name="Pel H.J."/>
        </authorList>
    </citation>
    <scope>NUCLEOTIDE SEQUENCE [LARGE SCALE GENOMIC DNA]</scope>
    <source>
        <strain evidence="5 6">CBS 393.64</strain>
    </source>
</reference>
<dbReference type="STRING" id="1408163.A0A0F4YS08"/>